<evidence type="ECO:0000313" key="3">
    <source>
        <dbReference type="Proteomes" id="UP001165080"/>
    </source>
</evidence>
<organism evidence="2 3">
    <name type="scientific">Pleodorina starrii</name>
    <dbReference type="NCBI Taxonomy" id="330485"/>
    <lineage>
        <taxon>Eukaryota</taxon>
        <taxon>Viridiplantae</taxon>
        <taxon>Chlorophyta</taxon>
        <taxon>core chlorophytes</taxon>
        <taxon>Chlorophyceae</taxon>
        <taxon>CS clade</taxon>
        <taxon>Chlamydomonadales</taxon>
        <taxon>Volvocaceae</taxon>
        <taxon>Pleodorina</taxon>
    </lineage>
</organism>
<evidence type="ECO:0000313" key="2">
    <source>
        <dbReference type="EMBL" id="GLC52536.1"/>
    </source>
</evidence>
<dbReference type="AlphaFoldDB" id="A0A9W6BJF4"/>
<evidence type="ECO:0000256" key="1">
    <source>
        <dbReference type="SAM" id="MobiDB-lite"/>
    </source>
</evidence>
<feature type="region of interest" description="Disordered" evidence="1">
    <location>
        <begin position="198"/>
        <end position="307"/>
    </location>
</feature>
<feature type="compositionally biased region" description="Polar residues" evidence="1">
    <location>
        <begin position="200"/>
        <end position="212"/>
    </location>
</feature>
<feature type="compositionally biased region" description="Low complexity" evidence="1">
    <location>
        <begin position="250"/>
        <end position="276"/>
    </location>
</feature>
<dbReference type="EMBL" id="BRXU01000006">
    <property type="protein sequence ID" value="GLC52536.1"/>
    <property type="molecule type" value="Genomic_DNA"/>
</dbReference>
<feature type="compositionally biased region" description="Pro residues" evidence="1">
    <location>
        <begin position="287"/>
        <end position="297"/>
    </location>
</feature>
<feature type="region of interest" description="Disordered" evidence="1">
    <location>
        <begin position="75"/>
        <end position="97"/>
    </location>
</feature>
<gene>
    <name evidence="2" type="primary">PLEST003365</name>
    <name evidence="2" type="ORF">PLESTB_000640500</name>
</gene>
<reference evidence="2 3" key="1">
    <citation type="journal article" date="2023" name="Commun. Biol.">
        <title>Reorganization of the ancestral sex-determining regions during the evolution of trioecy in Pleodorina starrii.</title>
        <authorList>
            <person name="Takahashi K."/>
            <person name="Suzuki S."/>
            <person name="Kawai-Toyooka H."/>
            <person name="Yamamoto K."/>
            <person name="Hamaji T."/>
            <person name="Ootsuki R."/>
            <person name="Yamaguchi H."/>
            <person name="Kawachi M."/>
            <person name="Higashiyama T."/>
            <person name="Nozaki H."/>
        </authorList>
    </citation>
    <scope>NUCLEOTIDE SEQUENCE [LARGE SCALE GENOMIC DNA]</scope>
    <source>
        <strain evidence="2 3">NIES-4479</strain>
    </source>
</reference>
<protein>
    <submittedName>
        <fullName evidence="2">Uncharacterized protein</fullName>
    </submittedName>
</protein>
<comment type="caution">
    <text evidence="2">The sequence shown here is derived from an EMBL/GenBank/DDBJ whole genome shotgun (WGS) entry which is preliminary data.</text>
</comment>
<feature type="compositionally biased region" description="Low complexity" evidence="1">
    <location>
        <begin position="213"/>
        <end position="224"/>
    </location>
</feature>
<accession>A0A9W6BJF4</accession>
<keyword evidence="3" id="KW-1185">Reference proteome</keyword>
<dbReference type="Proteomes" id="UP001165080">
    <property type="component" value="Unassembled WGS sequence"/>
</dbReference>
<name>A0A9W6BJF4_9CHLO</name>
<dbReference type="OrthoDB" id="553170at2759"/>
<sequence length="607" mass="63078">MTSRREFARATVSGSSQPVPITFLAGLERLPWDVLVGGTTHHGADASISEGADAKAATCFRCYIDTTQLRDVRLPSIDEPGATVDPGPPDEGRGSSAKLLTGMFDRLSGGDLARCRAVHPSWKAWLDEPVELAATGPADRAPAVYLWLNAAARDLAASQQLMLEAPAVGQQPQPQGTEAAPPSGAQRLLDHAGELRLPVQSDSGHTGANRNLSGSSNSGTTGPGAAPPHNPALPSSVPRAEEPDGEVQGAAASDSSAAASASSAHTSPDPASSHPSLHQQQTEEISPRPPQPQPLVSPPRAGGSPRLILHMLLPPPAHQPQQQQLLQVSAQPIASYGGVLRWPWRLVAAAEEAAEAGRPGHVAFSRYLEAVLLERQTAALHALHRVPHALRLASSYVQARRYRQSAGVYCGRFGTTLERAAERLMAMCVDGRALLDEHDCWQVQDDDGGHATAQLSSVRCSLALYSHAADQHLADAVAALQAAAGVPLGAAGADLPGQPQVAQRLAAVTRPLLELLVSARRGLRAAAGMVPRLGSRPPAGCRDAVGAAGALQGAVRSVAELLVRGEGVWGEHVEQELRVAAGEVERLLARVAPDVAGGGAGSAVHAG</sequence>
<proteinExistence type="predicted"/>